<accession>A0A6A6QE19</accession>
<dbReference type="InterPro" id="IPR029069">
    <property type="entry name" value="HotDog_dom_sf"/>
</dbReference>
<dbReference type="SUPFAM" id="SSF54637">
    <property type="entry name" value="Thioesterase/thiol ester dehydrase-isomerase"/>
    <property type="match status" value="1"/>
</dbReference>
<sequence length="211" mass="23536">MAGKTKFDSPLEASSNYHPCAPSPYDALRTQAVDTAVNMGYDYDSLAEIPIDWSSDQDPNNHVSNPIYAKYASTANMRLFESFSTVMGDKYADMLRGKAIGPVLKGYTYNLKRPAAYPDSMLVGNRLSDMRSDRYFTTTTIWSMRQQAVVAECAGWVVFVDFATGRPADLLKAGEPYCALYAQIKEKVEKANALHAEWEKSHPPKRPVSQL</sequence>
<dbReference type="PANTHER" id="PTHR31793">
    <property type="entry name" value="4-HYDROXYBENZOYL-COA THIOESTERASE FAMILY MEMBER"/>
    <property type="match status" value="1"/>
</dbReference>
<dbReference type="GO" id="GO:0047617">
    <property type="term" value="F:fatty acyl-CoA hydrolase activity"/>
    <property type="evidence" value="ECO:0007669"/>
    <property type="project" value="TreeGrafter"/>
</dbReference>
<protein>
    <recommendedName>
        <fullName evidence="3">Thioesterase/thiol ester dehydrase-isomerase</fullName>
    </recommendedName>
</protein>
<reference evidence="1" key="1">
    <citation type="journal article" date="2020" name="Stud. Mycol.">
        <title>101 Dothideomycetes genomes: a test case for predicting lifestyles and emergence of pathogens.</title>
        <authorList>
            <person name="Haridas S."/>
            <person name="Albert R."/>
            <person name="Binder M."/>
            <person name="Bloem J."/>
            <person name="Labutti K."/>
            <person name="Salamov A."/>
            <person name="Andreopoulos B."/>
            <person name="Baker S."/>
            <person name="Barry K."/>
            <person name="Bills G."/>
            <person name="Bluhm B."/>
            <person name="Cannon C."/>
            <person name="Castanera R."/>
            <person name="Culley D."/>
            <person name="Daum C."/>
            <person name="Ezra D."/>
            <person name="Gonzalez J."/>
            <person name="Henrissat B."/>
            <person name="Kuo A."/>
            <person name="Liang C."/>
            <person name="Lipzen A."/>
            <person name="Lutzoni F."/>
            <person name="Magnuson J."/>
            <person name="Mondo S."/>
            <person name="Nolan M."/>
            <person name="Ohm R."/>
            <person name="Pangilinan J."/>
            <person name="Park H.-J."/>
            <person name="Ramirez L."/>
            <person name="Alfaro M."/>
            <person name="Sun H."/>
            <person name="Tritt A."/>
            <person name="Yoshinaga Y."/>
            <person name="Zwiers L.-H."/>
            <person name="Turgeon B."/>
            <person name="Goodwin S."/>
            <person name="Spatafora J."/>
            <person name="Crous P."/>
            <person name="Grigoriev I."/>
        </authorList>
    </citation>
    <scope>NUCLEOTIDE SEQUENCE</scope>
    <source>
        <strain evidence="1">CBS 269.34</strain>
    </source>
</reference>
<dbReference type="EMBL" id="MU004197">
    <property type="protein sequence ID" value="KAF2490391.1"/>
    <property type="molecule type" value="Genomic_DNA"/>
</dbReference>
<dbReference type="Proteomes" id="UP000799750">
    <property type="component" value="Unassembled WGS sequence"/>
</dbReference>
<organism evidence="1 2">
    <name type="scientific">Lophium mytilinum</name>
    <dbReference type="NCBI Taxonomy" id="390894"/>
    <lineage>
        <taxon>Eukaryota</taxon>
        <taxon>Fungi</taxon>
        <taxon>Dikarya</taxon>
        <taxon>Ascomycota</taxon>
        <taxon>Pezizomycotina</taxon>
        <taxon>Dothideomycetes</taxon>
        <taxon>Pleosporomycetidae</taxon>
        <taxon>Mytilinidiales</taxon>
        <taxon>Mytilinidiaceae</taxon>
        <taxon>Lophium</taxon>
    </lineage>
</organism>
<dbReference type="OrthoDB" id="5538558at2759"/>
<dbReference type="Pfam" id="PF13279">
    <property type="entry name" value="4HBT_2"/>
    <property type="match status" value="1"/>
</dbReference>
<dbReference type="AlphaFoldDB" id="A0A6A6QE19"/>
<name>A0A6A6QE19_9PEZI</name>
<evidence type="ECO:0000313" key="2">
    <source>
        <dbReference type="Proteomes" id="UP000799750"/>
    </source>
</evidence>
<dbReference type="Gene3D" id="3.10.129.10">
    <property type="entry name" value="Hotdog Thioesterase"/>
    <property type="match status" value="1"/>
</dbReference>
<proteinExistence type="predicted"/>
<gene>
    <name evidence="1" type="ORF">BU16DRAFT_517639</name>
</gene>
<keyword evidence="2" id="KW-1185">Reference proteome</keyword>
<evidence type="ECO:0008006" key="3">
    <source>
        <dbReference type="Google" id="ProtNLM"/>
    </source>
</evidence>
<dbReference type="InterPro" id="IPR050563">
    <property type="entry name" value="4-hydroxybenzoyl-CoA_TE"/>
</dbReference>
<evidence type="ECO:0000313" key="1">
    <source>
        <dbReference type="EMBL" id="KAF2490391.1"/>
    </source>
</evidence>
<dbReference type="PANTHER" id="PTHR31793:SF11">
    <property type="entry name" value="THIOESTERASE DOMAIN-CONTAINING PROTEIN"/>
    <property type="match status" value="1"/>
</dbReference>